<gene>
    <name evidence="1" type="ORF">AAFP32_01365</name>
</gene>
<name>A0AAU7ULP5_9MICO</name>
<accession>A0AAU7ULP5</accession>
<proteinExistence type="predicted"/>
<protein>
    <submittedName>
        <fullName evidence="1">Uncharacterized protein</fullName>
    </submittedName>
</protein>
<sequence length="55" mass="5757">MARFFGGAGVAEVVVGAVWTGVPARINSANPVKTLSIRAEYWVTSPPASPVSVVW</sequence>
<reference evidence="1" key="1">
    <citation type="submission" date="2024-06" db="EMBL/GenBank/DDBJ databases">
        <title>Brevibacterium koreense sp. nov., isolated from jogae-jeotgal, a Korean fermented seafood.</title>
        <authorList>
            <person name="Whon T.W."/>
            <person name="Nam S."/>
            <person name="Kim Y."/>
        </authorList>
    </citation>
    <scope>NUCLEOTIDE SEQUENCE</scope>
    <source>
        <strain evidence="1">CBA3109</strain>
    </source>
</reference>
<dbReference type="KEGG" id="bkr:AAFP32_01365"/>
<evidence type="ECO:0000313" key="1">
    <source>
        <dbReference type="EMBL" id="XBV89409.1"/>
    </source>
</evidence>
<dbReference type="RefSeq" id="WP_350270302.1">
    <property type="nucleotide sequence ID" value="NZ_CP158281.1"/>
</dbReference>
<organism evidence="1">
    <name type="scientific">Brevibacterium koreense</name>
    <dbReference type="NCBI Taxonomy" id="3140787"/>
    <lineage>
        <taxon>Bacteria</taxon>
        <taxon>Bacillati</taxon>
        <taxon>Actinomycetota</taxon>
        <taxon>Actinomycetes</taxon>
        <taxon>Micrococcales</taxon>
        <taxon>Brevibacteriaceae</taxon>
        <taxon>Brevibacterium</taxon>
    </lineage>
</organism>
<dbReference type="AlphaFoldDB" id="A0AAU7ULP5"/>
<dbReference type="EMBL" id="CP158281">
    <property type="protein sequence ID" value="XBV89409.1"/>
    <property type="molecule type" value="Genomic_DNA"/>
</dbReference>